<dbReference type="GO" id="GO:0018818">
    <property type="term" value="F:acetylene hydratase activity"/>
    <property type="evidence" value="ECO:0007669"/>
    <property type="project" value="InterPro"/>
</dbReference>
<proteinExistence type="inferred from homology"/>
<dbReference type="SUPFAM" id="SSF53706">
    <property type="entry name" value="Formate dehydrogenase/DMSO reductase, domains 1-3"/>
    <property type="match status" value="1"/>
</dbReference>
<dbReference type="PROSITE" id="PS00932">
    <property type="entry name" value="MOLYBDOPTERIN_PROK_3"/>
    <property type="match status" value="1"/>
</dbReference>
<dbReference type="Pfam" id="PF01568">
    <property type="entry name" value="Molydop_binding"/>
    <property type="match status" value="1"/>
</dbReference>
<keyword evidence="4" id="KW-0479">Metal-binding</keyword>
<evidence type="ECO:0000256" key="4">
    <source>
        <dbReference type="ARBA" id="ARBA00022723"/>
    </source>
</evidence>
<dbReference type="InterPro" id="IPR050612">
    <property type="entry name" value="Prok_Mopterin_Oxidored"/>
</dbReference>
<keyword evidence="3" id="KW-0500">Molybdenum</keyword>
<reference evidence="8 9" key="1">
    <citation type="journal article" date="2015" name="Microbiome">
        <title>Genomic resolution of linkages in carbon, nitrogen, and sulfur cycling among widespread estuary sediment bacteria.</title>
        <authorList>
            <person name="Baker B.J."/>
            <person name="Lazar C.S."/>
            <person name="Teske A.P."/>
            <person name="Dick G.J."/>
        </authorList>
    </citation>
    <scope>NUCLEOTIDE SEQUENCE [LARGE SCALE GENOMIC DNA]</scope>
    <source>
        <strain evidence="8">DG_54_3</strain>
    </source>
</reference>
<feature type="non-terminal residue" evidence="8">
    <location>
        <position position="1"/>
    </location>
</feature>
<evidence type="ECO:0000259" key="7">
    <source>
        <dbReference type="Pfam" id="PF01568"/>
    </source>
</evidence>
<evidence type="ECO:0000313" key="8">
    <source>
        <dbReference type="EMBL" id="KPJ65030.1"/>
    </source>
</evidence>
<evidence type="ECO:0000256" key="2">
    <source>
        <dbReference type="ARBA" id="ARBA00010312"/>
    </source>
</evidence>
<dbReference type="EMBL" id="LIZX01000143">
    <property type="protein sequence ID" value="KPJ65030.1"/>
    <property type="molecule type" value="Genomic_DNA"/>
</dbReference>
<comment type="cofactor">
    <cofactor evidence="1">
        <name>Mo-bis(molybdopterin guanine dinucleotide)</name>
        <dbReference type="ChEBI" id="CHEBI:60539"/>
    </cofactor>
</comment>
<dbReference type="SUPFAM" id="SSF50692">
    <property type="entry name" value="ADC-like"/>
    <property type="match status" value="1"/>
</dbReference>
<dbReference type="Gene3D" id="2.40.40.20">
    <property type="match status" value="1"/>
</dbReference>
<dbReference type="Proteomes" id="UP000051861">
    <property type="component" value="Unassembled WGS sequence"/>
</dbReference>
<comment type="caution">
    <text evidence="8">The sequence shown here is derived from an EMBL/GenBank/DDBJ whole genome shotgun (WGS) entry which is preliminary data.</text>
</comment>
<dbReference type="CDD" id="cd02781">
    <property type="entry name" value="MopB_CT_Acetylene-hydratase"/>
    <property type="match status" value="1"/>
</dbReference>
<dbReference type="GO" id="GO:0016491">
    <property type="term" value="F:oxidoreductase activity"/>
    <property type="evidence" value="ECO:0007669"/>
    <property type="project" value="UniProtKB-KW"/>
</dbReference>
<dbReference type="GO" id="GO:0043546">
    <property type="term" value="F:molybdopterin cofactor binding"/>
    <property type="evidence" value="ECO:0007669"/>
    <property type="project" value="InterPro"/>
</dbReference>
<feature type="domain" description="Molybdopterin oxidoreductase" evidence="6">
    <location>
        <begin position="5"/>
        <end position="191"/>
    </location>
</feature>
<feature type="domain" description="Molybdopterin dinucleotide-binding" evidence="7">
    <location>
        <begin position="288"/>
        <end position="386"/>
    </location>
</feature>
<keyword evidence="5" id="KW-0560">Oxidoreductase</keyword>
<evidence type="ECO:0000259" key="6">
    <source>
        <dbReference type="Pfam" id="PF00384"/>
    </source>
</evidence>
<organism evidence="8 9">
    <name type="scientific">candidate division WOR-1 bacterium DG_54_3</name>
    <dbReference type="NCBI Taxonomy" id="1703775"/>
    <lineage>
        <taxon>Bacteria</taxon>
        <taxon>Bacillati</taxon>
        <taxon>Saganbacteria</taxon>
    </lineage>
</organism>
<accession>A0A0S7XRK6</accession>
<dbReference type="AlphaFoldDB" id="A0A0S7XRK6"/>
<comment type="similarity">
    <text evidence="2">Belongs to the prokaryotic molybdopterin-containing oxidoreductase family.</text>
</comment>
<dbReference type="Gene3D" id="3.40.228.10">
    <property type="entry name" value="Dimethylsulfoxide Reductase, domain 2"/>
    <property type="match status" value="1"/>
</dbReference>
<dbReference type="PROSITE" id="PS00490">
    <property type="entry name" value="MOLYBDOPTERIN_PROK_2"/>
    <property type="match status" value="1"/>
</dbReference>
<protein>
    <recommendedName>
        <fullName evidence="10">Molybdopterin oxidoreductase</fullName>
    </recommendedName>
</protein>
<dbReference type="InterPro" id="IPR009010">
    <property type="entry name" value="Asp_de-COase-like_dom_sf"/>
</dbReference>
<dbReference type="InterPro" id="IPR006657">
    <property type="entry name" value="MoPterin_dinucl-bd_dom"/>
</dbReference>
<dbReference type="InterPro" id="IPR037949">
    <property type="entry name" value="MopB_CT_Acetylene-hydratase"/>
</dbReference>
<dbReference type="GO" id="GO:0046872">
    <property type="term" value="F:metal ion binding"/>
    <property type="evidence" value="ECO:0007669"/>
    <property type="project" value="UniProtKB-KW"/>
</dbReference>
<name>A0A0S7XRK6_UNCSA</name>
<dbReference type="InterPro" id="IPR006656">
    <property type="entry name" value="Mopterin_OxRdtase"/>
</dbReference>
<evidence type="ECO:0000256" key="1">
    <source>
        <dbReference type="ARBA" id="ARBA00001942"/>
    </source>
</evidence>
<evidence type="ECO:0000313" key="9">
    <source>
        <dbReference type="Proteomes" id="UP000051861"/>
    </source>
</evidence>
<dbReference type="PATRIC" id="fig|1703775.3.peg.1191"/>
<gene>
    <name evidence="8" type="ORF">AMJ44_11305</name>
</gene>
<evidence type="ECO:0000256" key="5">
    <source>
        <dbReference type="ARBA" id="ARBA00023002"/>
    </source>
</evidence>
<dbReference type="InterPro" id="IPR006655">
    <property type="entry name" value="Mopterin_OxRdtase_prok_CS"/>
</dbReference>
<dbReference type="Pfam" id="PF00384">
    <property type="entry name" value="Molybdopterin"/>
    <property type="match status" value="1"/>
</dbReference>
<dbReference type="Gene3D" id="3.40.50.740">
    <property type="match status" value="1"/>
</dbReference>
<dbReference type="PANTHER" id="PTHR43742">
    <property type="entry name" value="TRIMETHYLAMINE-N-OXIDE REDUCTASE"/>
    <property type="match status" value="1"/>
</dbReference>
<sequence>VDQNADTISTGRAITMLAAITGNIDVPGGNIIPMKINVRGLSDPALTLVNKLTTEHHQKRLGSKEYPLLSSKASLITPVAHNFTLWQAILTGEPYPVRALFCQGNNMLVSYANTKMVTDAVLSLDFFVVADFFMTPTTDVADIVLPAATWMERDAVTNFHQISYNSAHLQQKTVQLGECWSDFKIMNELGRRLGFGELMFPTDEAYFDFLLEPSGMTFEDFKGVGVISSSLTFKKYEVTGFQTPSGKIQLYDQRLEDLGFDPLPSYREPTESPMSAPEKTKEYPLIITTGGRVPVFRHSELRNIPILREIVPELLMSINPKKAQELGIEEGDSVLVESPRGSMEAKAHLTEAIDPRVVQIPSHWPGRNNVNLIMDNENCAPMIGSAQLRCQLCRVRKKD</sequence>
<evidence type="ECO:0008006" key="10">
    <source>
        <dbReference type="Google" id="ProtNLM"/>
    </source>
</evidence>
<evidence type="ECO:0000256" key="3">
    <source>
        <dbReference type="ARBA" id="ARBA00022505"/>
    </source>
</evidence>